<feature type="region of interest" description="Disordered" evidence="1">
    <location>
        <begin position="76"/>
        <end position="96"/>
    </location>
</feature>
<evidence type="ECO:0000313" key="3">
    <source>
        <dbReference type="Proteomes" id="UP001479436"/>
    </source>
</evidence>
<evidence type="ECO:0000256" key="1">
    <source>
        <dbReference type="SAM" id="MobiDB-lite"/>
    </source>
</evidence>
<organism evidence="2 3">
    <name type="scientific">Basidiobolus ranarum</name>
    <dbReference type="NCBI Taxonomy" id="34480"/>
    <lineage>
        <taxon>Eukaryota</taxon>
        <taxon>Fungi</taxon>
        <taxon>Fungi incertae sedis</taxon>
        <taxon>Zoopagomycota</taxon>
        <taxon>Entomophthoromycotina</taxon>
        <taxon>Basidiobolomycetes</taxon>
        <taxon>Basidiobolales</taxon>
        <taxon>Basidiobolaceae</taxon>
        <taxon>Basidiobolus</taxon>
    </lineage>
</organism>
<comment type="caution">
    <text evidence="2">The sequence shown here is derived from an EMBL/GenBank/DDBJ whole genome shotgun (WGS) entry which is preliminary data.</text>
</comment>
<proteinExistence type="predicted"/>
<keyword evidence="3" id="KW-1185">Reference proteome</keyword>
<accession>A0ABR2WW68</accession>
<name>A0ABR2WW68_9FUNG</name>
<reference evidence="2 3" key="1">
    <citation type="submission" date="2023-04" db="EMBL/GenBank/DDBJ databases">
        <title>Genome of Basidiobolus ranarum AG-B5.</title>
        <authorList>
            <person name="Stajich J.E."/>
            <person name="Carter-House D."/>
            <person name="Gryganskyi A."/>
        </authorList>
    </citation>
    <scope>NUCLEOTIDE SEQUENCE [LARGE SCALE GENOMIC DNA]</scope>
    <source>
        <strain evidence="2 3">AG-B5</strain>
    </source>
</reference>
<evidence type="ECO:0000313" key="2">
    <source>
        <dbReference type="EMBL" id="KAK9765788.1"/>
    </source>
</evidence>
<sequence length="136" mass="15136">MSDIKQMGEEFQALRSIPSHFSGAGEWIPEVDSFGGKKHELLKSLQETFGKAGTPATEVILNLGKPDELSPTLNLQEGISPLTMPGPALSESTKPATSNSSYYLIYHWRGRHDYAYFKVDAEEEKIIESGWYNALE</sequence>
<dbReference type="Proteomes" id="UP001479436">
    <property type="component" value="Unassembled WGS sequence"/>
</dbReference>
<protein>
    <submittedName>
        <fullName evidence="2">Uncharacterized protein</fullName>
    </submittedName>
</protein>
<gene>
    <name evidence="2" type="ORF">K7432_005604</name>
</gene>
<dbReference type="EMBL" id="JASJQH010000225">
    <property type="protein sequence ID" value="KAK9765788.1"/>
    <property type="molecule type" value="Genomic_DNA"/>
</dbReference>